<accession>A0A6I8MCI0</accession>
<keyword evidence="2" id="KW-1185">Reference proteome</keyword>
<dbReference type="EMBL" id="CABWIB010000001">
    <property type="protein sequence ID" value="VWL85139.1"/>
    <property type="molecule type" value="Genomic_DNA"/>
</dbReference>
<proteinExistence type="predicted"/>
<dbReference type="Proteomes" id="UP000419017">
    <property type="component" value="Unassembled WGS sequence"/>
</dbReference>
<gene>
    <name evidence="1" type="ORF">OMES3154_00423</name>
</gene>
<evidence type="ECO:0000313" key="2">
    <source>
        <dbReference type="Proteomes" id="UP000419017"/>
    </source>
</evidence>
<dbReference type="AlphaFoldDB" id="A0A6I8MCI0"/>
<evidence type="ECO:0000313" key="1">
    <source>
        <dbReference type="EMBL" id="VWL85139.1"/>
    </source>
</evidence>
<dbReference type="GO" id="GO:0004674">
    <property type="term" value="F:protein serine/threonine kinase activity"/>
    <property type="evidence" value="ECO:0007669"/>
    <property type="project" value="UniProtKB-EC"/>
</dbReference>
<dbReference type="EC" id="2.7.11.1" evidence="1"/>
<name>A0A6I8MCI0_9FUSO</name>
<keyword evidence="1" id="KW-0808">Transferase</keyword>
<sequence>MVVACRDFTSKNIRLKEIKSIYNDYLVGYNETRENFKTGNRNNTNLEELYLVFKTNPKLRNINIIDRFFDMLVIDGFITNNDRHLGNFGLLFDEENNIYELSPIYDNGNSFYNKHDIEKINKILSEESVYNSVLKFDSIPYEMNKKQINILGAIEKLTFGNDDKNKPLNSTLDNHLKEAILRNQPKIKSKINDILMLVDGLPEKKEDIYIISKEQKEFYKKILRDRLDKIITPAFNKIKF</sequence>
<keyword evidence="1" id="KW-0418">Kinase</keyword>
<reference evidence="1 2" key="1">
    <citation type="submission" date="2019-10" db="EMBL/GenBank/DDBJ databases">
        <authorList>
            <person name="Blom J."/>
        </authorList>
    </citation>
    <scope>NUCLEOTIDE SEQUENCE [LARGE SCALE GENOMIC DNA]</scope>
    <source>
        <strain evidence="1 2">ES3154-GLU</strain>
    </source>
</reference>
<organism evidence="1 2">
    <name type="scientific">Oceanivirga miroungae</name>
    <dbReference type="NCBI Taxonomy" id="1130046"/>
    <lineage>
        <taxon>Bacteria</taxon>
        <taxon>Fusobacteriati</taxon>
        <taxon>Fusobacteriota</taxon>
        <taxon>Fusobacteriia</taxon>
        <taxon>Fusobacteriales</taxon>
        <taxon>Leptotrichiaceae</taxon>
        <taxon>Oceanivirga</taxon>
    </lineage>
</organism>
<dbReference type="Gene3D" id="1.10.1070.20">
    <property type="match status" value="1"/>
</dbReference>
<protein>
    <submittedName>
        <fullName evidence="1">Serine/threonine-protein kinase CtkA</fullName>
        <ecNumber evidence="1">2.7.11.1</ecNumber>
    </submittedName>
</protein>